<accession>E0UEL5</accession>
<dbReference type="Gene3D" id="3.40.50.300">
    <property type="entry name" value="P-loop containing nucleotide triphosphate hydrolases"/>
    <property type="match status" value="1"/>
</dbReference>
<evidence type="ECO:0000259" key="2">
    <source>
        <dbReference type="PROSITE" id="PS50943"/>
    </source>
</evidence>
<evidence type="ECO:0000313" key="4">
    <source>
        <dbReference type="Proteomes" id="UP000008206"/>
    </source>
</evidence>
<dbReference type="InterPro" id="IPR007111">
    <property type="entry name" value="NACHT_NTPase"/>
</dbReference>
<dbReference type="InterPro" id="IPR001387">
    <property type="entry name" value="Cro/C1-type_HTH"/>
</dbReference>
<dbReference type="CDD" id="cd00093">
    <property type="entry name" value="HTH_XRE"/>
    <property type="match status" value="1"/>
</dbReference>
<dbReference type="Pfam" id="PF05729">
    <property type="entry name" value="NACHT"/>
    <property type="match status" value="1"/>
</dbReference>
<dbReference type="PROSITE" id="PS50837">
    <property type="entry name" value="NACHT"/>
    <property type="match status" value="1"/>
</dbReference>
<dbReference type="PANTHER" id="PTHR46844">
    <property type="entry name" value="SLR5058 PROTEIN"/>
    <property type="match status" value="1"/>
</dbReference>
<dbReference type="Pfam" id="PF22727">
    <property type="entry name" value="NCH2"/>
    <property type="match status" value="1"/>
</dbReference>
<protein>
    <submittedName>
        <fullName evidence="3">Transcriptional regulator, XRE family</fullName>
    </submittedName>
</protein>
<feature type="domain" description="NACHT" evidence="1">
    <location>
        <begin position="179"/>
        <end position="301"/>
    </location>
</feature>
<organism evidence="3 4">
    <name type="scientific">Gloeothece verrucosa (strain PCC 7822)</name>
    <name type="common">Cyanothece sp. (strain PCC 7822)</name>
    <dbReference type="NCBI Taxonomy" id="497965"/>
    <lineage>
        <taxon>Bacteria</taxon>
        <taxon>Bacillati</taxon>
        <taxon>Cyanobacteriota</taxon>
        <taxon>Cyanophyceae</taxon>
        <taxon>Oscillatoriophycideae</taxon>
        <taxon>Chroococcales</taxon>
        <taxon>Aphanothecaceae</taxon>
        <taxon>Gloeothece</taxon>
        <taxon>Gloeothece verrucosa</taxon>
    </lineage>
</organism>
<dbReference type="InterPro" id="IPR054501">
    <property type="entry name" value="NCH2"/>
</dbReference>
<dbReference type="OrthoDB" id="448481at2"/>
<dbReference type="eggNOG" id="COG5635">
    <property type="taxonomic scope" value="Bacteria"/>
</dbReference>
<evidence type="ECO:0000313" key="3">
    <source>
        <dbReference type="EMBL" id="ADN16583.1"/>
    </source>
</evidence>
<dbReference type="KEGG" id="cyj:Cyan7822_4677"/>
<dbReference type="InterPro" id="IPR027417">
    <property type="entry name" value="P-loop_NTPase"/>
</dbReference>
<dbReference type="PROSITE" id="PS50943">
    <property type="entry name" value="HTH_CROC1"/>
    <property type="match status" value="1"/>
</dbReference>
<evidence type="ECO:0000259" key="1">
    <source>
        <dbReference type="PROSITE" id="PS50837"/>
    </source>
</evidence>
<dbReference type="STRING" id="497965.Cyan7822_4677"/>
<dbReference type="RefSeq" id="WP_013324625.1">
    <property type="nucleotide sequence ID" value="NC_014501.1"/>
</dbReference>
<sequence>MGKRSLKASTRGTQIAKEAFEKKGWTQEQLAEAVGLSSRQSVWKFFTGRPIERHLFKEMCFQLDLTWEEIADLPQGEKPSTQEDQSINDLGVEGCVNLLRLQLHEQIQTQCNTLQSPIALTQPLLEQIYILTRIIPQPSNQRWLEVSDFQDSNASFERPILSHLNQEAVSGMDIIAQYERLMILGKPGAGKTTFVQYIALQSIGGYYRPDLVPFFFQLRTWSAEIPEEDNFNLLTIILRLGRRYNLSDEQTMTLLEEGKFLLLLDGLDEVSEEETEMIFQEVNQFLLTYYKNPIIITSRTGFQKYYFQGFTYVELADFNQNQIENFVHKWFVATANELSEGQKKAQQFLEQLALPYNQPIRELCVTPILLNLLCSVFKERANFPTKRAKLYQAGLDILLLRWDQARGIHRDQIYRYLALSDKIKLLSQIAAKTFEEGNYFFESSELLPIIEDYLRNLPNANLDVEILWLNSEAVLKSIEFQHGLLIERARDVYSFSHLSFQEYLTARKITLTSPGECLKQELEKLANHTTDYRWREVILLTASMLPKADFLIEKMKEKINCMLQKNAGLQEFLSIIQEKVQNLNLPYGLSATRAFYFTLLQNRDFNLAISLDKKFVSLKNFDASLDLDYSLARAFTDSINLVNQPDRKKFINLSLSLDLESKFALEPNFKQSLKQLKELLPDPEQGKENIQMWWQTEGKNWVQQFRQILFKYRQIGYDWQLSAEQKEAAQQYYRANEFLIECLNSDCQVSSTLRKNIEENILLPI</sequence>
<keyword evidence="4" id="KW-1185">Reference proteome</keyword>
<dbReference type="AlphaFoldDB" id="E0UEL5"/>
<dbReference type="PANTHER" id="PTHR46844:SF1">
    <property type="entry name" value="SLR5058 PROTEIN"/>
    <property type="match status" value="1"/>
</dbReference>
<dbReference type="SUPFAM" id="SSF52540">
    <property type="entry name" value="P-loop containing nucleoside triphosphate hydrolases"/>
    <property type="match status" value="1"/>
</dbReference>
<dbReference type="HOGENOM" id="CLU_016337_1_0_3"/>
<reference evidence="4" key="1">
    <citation type="journal article" date="2011" name="MBio">
        <title>Novel metabolic attributes of the genus Cyanothece, comprising a group of unicellular nitrogen-fixing Cyanobacteria.</title>
        <authorList>
            <person name="Bandyopadhyay A."/>
            <person name="Elvitigala T."/>
            <person name="Welsh E."/>
            <person name="Stockel J."/>
            <person name="Liberton M."/>
            <person name="Min H."/>
            <person name="Sherman L.A."/>
            <person name="Pakrasi H.B."/>
        </authorList>
    </citation>
    <scope>NUCLEOTIDE SEQUENCE [LARGE SCALE GENOMIC DNA]</scope>
    <source>
        <strain evidence="4">PCC 7822</strain>
    </source>
</reference>
<dbReference type="Proteomes" id="UP000008206">
    <property type="component" value="Chromosome"/>
</dbReference>
<name>E0UEL5_GLOV7</name>
<proteinExistence type="predicted"/>
<gene>
    <name evidence="3" type="ordered locus">Cyan7822_4677</name>
</gene>
<feature type="domain" description="HTH cro/C1-type" evidence="2">
    <location>
        <begin position="17"/>
        <end position="49"/>
    </location>
</feature>
<dbReference type="EMBL" id="CP002198">
    <property type="protein sequence ID" value="ADN16583.1"/>
    <property type="molecule type" value="Genomic_DNA"/>
</dbReference>